<feature type="compositionally biased region" description="Basic residues" evidence="1">
    <location>
        <begin position="97"/>
        <end position="108"/>
    </location>
</feature>
<evidence type="ECO:0000313" key="2">
    <source>
        <dbReference type="EMBL" id="BAD87689.1"/>
    </source>
</evidence>
<sequence length="135" mass="15449">MRQVYMSISCCAELVGHPGAEEQVVEVVAVLLACRYERVAPPHLGAVTSSSSRSRPPLRSTCCPMRRKVKERAATGGSTAQLGGRQRCDRSKERERYRQRRERARRKKDRGEDDKGATCQWAPHFFFFNDKYVPF</sequence>
<dbReference type="AlphaFoldDB" id="Q5JLG7"/>
<feature type="region of interest" description="Disordered" evidence="1">
    <location>
        <begin position="70"/>
        <end position="116"/>
    </location>
</feature>
<reference evidence="2" key="1">
    <citation type="journal article" date="2002" name="Nature">
        <title>The genome sequence and structure of rice chromosome 1.</title>
        <authorList>
            <person name="Sasaki T."/>
            <person name="Matsumoto T."/>
            <person name="Yamamoto K."/>
            <person name="Sakata K."/>
            <person name="Baba T."/>
            <person name="Katayose Y."/>
            <person name="Wu J."/>
            <person name="Niimura Y."/>
            <person name="Cheng Z."/>
            <person name="Nagamura Y."/>
            <person name="Antonio B.A."/>
            <person name="Kanamori H."/>
            <person name="Hosokawa S."/>
            <person name="Masukawa M."/>
            <person name="Arikawa K."/>
            <person name="Chiden Y."/>
            <person name="Hayashi M."/>
            <person name="Okamoto M."/>
            <person name="Ando T."/>
            <person name="Aoki H."/>
            <person name="Arita K."/>
            <person name="Hamada M."/>
            <person name="Harada C."/>
            <person name="Hijishita S."/>
            <person name="Honda M."/>
            <person name="Ichikawa Y."/>
            <person name="Idonuma A."/>
            <person name="Iijima M."/>
            <person name="Ikeda M."/>
            <person name="Ikeno M."/>
            <person name="Itoh S."/>
            <person name="Itoh T."/>
            <person name="Itoh Y."/>
            <person name="Itoh Y."/>
            <person name="Iwabuchi A."/>
            <person name="Kamiya K."/>
            <person name="Karasawa W."/>
            <person name="Katagiri S."/>
            <person name="Kikuta A."/>
            <person name="Kobayashi N."/>
            <person name="Kono I."/>
            <person name="Machita K."/>
            <person name="Maehara T."/>
            <person name="Mizuno H."/>
            <person name="Mizubayashi T."/>
            <person name="Mukai Y."/>
            <person name="Nagasaki H."/>
            <person name="Nakashima M."/>
            <person name="Nakama Y."/>
            <person name="Nakamichi Y."/>
            <person name="Nakamura M."/>
            <person name="Namiki N."/>
            <person name="Negishi M."/>
            <person name="Ohta I."/>
            <person name="Ono N."/>
            <person name="Saji S."/>
            <person name="Sakai K."/>
            <person name="Shibata M."/>
            <person name="Shimokawa T."/>
            <person name="Shomura A."/>
            <person name="Song J."/>
            <person name="Takazaki Y."/>
            <person name="Terasawa K."/>
            <person name="Tsuji K."/>
            <person name="Waki K."/>
            <person name="Yamagata H."/>
            <person name="Yamane H."/>
            <person name="Yoshiki S."/>
            <person name="Yoshihara R."/>
            <person name="Yukawa K."/>
            <person name="Zhong H."/>
            <person name="Iwama H."/>
            <person name="Endo T."/>
            <person name="Ito H."/>
            <person name="Hahn J.H."/>
            <person name="Kim H.I."/>
            <person name="Eun M.Y."/>
            <person name="Yano M."/>
            <person name="Jiang J."/>
            <person name="Gojobori T."/>
        </authorList>
    </citation>
    <scope>NUCLEOTIDE SEQUENCE [LARGE SCALE GENOMIC DNA]</scope>
</reference>
<proteinExistence type="predicted"/>
<gene>
    <name evidence="2" type="primary">OJ1619_F12.18</name>
</gene>
<protein>
    <submittedName>
        <fullName evidence="2">Uncharacterized protein</fullName>
    </submittedName>
</protein>
<organism evidence="2">
    <name type="scientific">Oryza sativa subsp. japonica</name>
    <name type="common">Rice</name>
    <dbReference type="NCBI Taxonomy" id="39947"/>
    <lineage>
        <taxon>Eukaryota</taxon>
        <taxon>Viridiplantae</taxon>
        <taxon>Streptophyta</taxon>
        <taxon>Embryophyta</taxon>
        <taxon>Tracheophyta</taxon>
        <taxon>Spermatophyta</taxon>
        <taxon>Magnoliopsida</taxon>
        <taxon>Liliopsida</taxon>
        <taxon>Poales</taxon>
        <taxon>Poaceae</taxon>
        <taxon>BOP clade</taxon>
        <taxon>Oryzoideae</taxon>
        <taxon>Oryzeae</taxon>
        <taxon>Oryzinae</taxon>
        <taxon>Oryza</taxon>
        <taxon>Oryza sativa</taxon>
    </lineage>
</organism>
<feature type="compositionally biased region" description="Basic and acidic residues" evidence="1">
    <location>
        <begin position="86"/>
        <end position="96"/>
    </location>
</feature>
<accession>Q5JLG7</accession>
<dbReference type="Proteomes" id="UP000817658">
    <property type="component" value="Chromosome 1"/>
</dbReference>
<evidence type="ECO:0000256" key="1">
    <source>
        <dbReference type="SAM" id="MobiDB-lite"/>
    </source>
</evidence>
<name>Q5JLG7_ORYSJ</name>
<dbReference type="EMBL" id="AP003447">
    <property type="protein sequence ID" value="BAD87689.1"/>
    <property type="molecule type" value="Genomic_DNA"/>
</dbReference>